<keyword evidence="3" id="KW-0677">Repeat</keyword>
<evidence type="ECO:0000256" key="1">
    <source>
        <dbReference type="ARBA" id="ARBA00004138"/>
    </source>
</evidence>
<dbReference type="InterPro" id="IPR025875">
    <property type="entry name" value="Leu-rich_rpt_4"/>
</dbReference>
<dbReference type="SUPFAM" id="SSF52058">
    <property type="entry name" value="L domain-like"/>
    <property type="match status" value="1"/>
</dbReference>
<reference evidence="7 8" key="1">
    <citation type="submission" date="2022-05" db="EMBL/GenBank/DDBJ databases">
        <authorList>
            <consortium name="Genoscope - CEA"/>
            <person name="William W."/>
        </authorList>
    </citation>
    <scope>NUCLEOTIDE SEQUENCE [LARGE SCALE GENOMIC DNA]</scope>
</reference>
<evidence type="ECO:0000313" key="7">
    <source>
        <dbReference type="EMBL" id="CAH3140422.1"/>
    </source>
</evidence>
<organism evidence="7 8">
    <name type="scientific">Porites lobata</name>
    <dbReference type="NCBI Taxonomy" id="104759"/>
    <lineage>
        <taxon>Eukaryota</taxon>
        <taxon>Metazoa</taxon>
        <taxon>Cnidaria</taxon>
        <taxon>Anthozoa</taxon>
        <taxon>Hexacorallia</taxon>
        <taxon>Scleractinia</taxon>
        <taxon>Fungiina</taxon>
        <taxon>Poritidae</taxon>
        <taxon>Porites</taxon>
    </lineage>
</organism>
<keyword evidence="2" id="KW-0433">Leucine-rich repeat</keyword>
<evidence type="ECO:0000256" key="6">
    <source>
        <dbReference type="SAM" id="MobiDB-lite"/>
    </source>
</evidence>
<keyword evidence="5" id="KW-0966">Cell projection</keyword>
<feature type="compositionally biased region" description="Polar residues" evidence="6">
    <location>
        <begin position="239"/>
        <end position="249"/>
    </location>
</feature>
<feature type="compositionally biased region" description="Polar residues" evidence="6">
    <location>
        <begin position="193"/>
        <end position="203"/>
    </location>
</feature>
<accession>A0ABN8PCV3</accession>
<feature type="compositionally biased region" description="Basic and acidic residues" evidence="6">
    <location>
        <begin position="221"/>
        <end position="238"/>
    </location>
</feature>
<keyword evidence="8" id="KW-1185">Reference proteome</keyword>
<comment type="caution">
    <text evidence="7">The sequence shown here is derived from an EMBL/GenBank/DDBJ whole genome shotgun (WGS) entry which is preliminary data.</text>
</comment>
<dbReference type="SMART" id="SM00365">
    <property type="entry name" value="LRR_SD22"/>
    <property type="match status" value="3"/>
</dbReference>
<dbReference type="EMBL" id="CALNXK010000064">
    <property type="protein sequence ID" value="CAH3140422.1"/>
    <property type="molecule type" value="Genomic_DNA"/>
</dbReference>
<evidence type="ECO:0008006" key="9">
    <source>
        <dbReference type="Google" id="ProtNLM"/>
    </source>
</evidence>
<evidence type="ECO:0000256" key="5">
    <source>
        <dbReference type="ARBA" id="ARBA00023273"/>
    </source>
</evidence>
<evidence type="ECO:0000256" key="3">
    <source>
        <dbReference type="ARBA" id="ARBA00022737"/>
    </source>
</evidence>
<dbReference type="Gene3D" id="3.80.10.10">
    <property type="entry name" value="Ribonuclease Inhibitor"/>
    <property type="match status" value="1"/>
</dbReference>
<feature type="region of interest" description="Disordered" evidence="6">
    <location>
        <begin position="221"/>
        <end position="249"/>
    </location>
</feature>
<dbReference type="InterPro" id="IPR001611">
    <property type="entry name" value="Leu-rich_rpt"/>
</dbReference>
<dbReference type="PROSITE" id="PS51450">
    <property type="entry name" value="LRR"/>
    <property type="match status" value="2"/>
</dbReference>
<feature type="region of interest" description="Disordered" evidence="6">
    <location>
        <begin position="171"/>
        <end position="203"/>
    </location>
</feature>
<proteinExistence type="predicted"/>
<protein>
    <recommendedName>
        <fullName evidence="9">Leucine-rich repeat-containing protein 46</fullName>
    </recommendedName>
</protein>
<dbReference type="Proteomes" id="UP001159405">
    <property type="component" value="Unassembled WGS sequence"/>
</dbReference>
<name>A0ABN8PCV3_9CNID</name>
<dbReference type="InterPro" id="IPR032675">
    <property type="entry name" value="LRR_dom_sf"/>
</dbReference>
<dbReference type="PANTHER" id="PTHR45973">
    <property type="entry name" value="PROTEIN PHOSPHATASE 1 REGULATORY SUBUNIT SDS22-RELATED"/>
    <property type="match status" value="1"/>
</dbReference>
<keyword evidence="4" id="KW-0969">Cilium</keyword>
<dbReference type="InterPro" id="IPR050576">
    <property type="entry name" value="Cilia_flagella_integrity"/>
</dbReference>
<feature type="compositionally biased region" description="Acidic residues" evidence="6">
    <location>
        <begin position="175"/>
        <end position="189"/>
    </location>
</feature>
<comment type="subcellular location">
    <subcellularLocation>
        <location evidence="1">Cell projection</location>
        <location evidence="1">Cilium</location>
    </subcellularLocation>
</comment>
<dbReference type="PANTHER" id="PTHR45973:SF9">
    <property type="entry name" value="LEUCINE-RICH REPEAT-CONTAINING PROTEIN 46"/>
    <property type="match status" value="1"/>
</dbReference>
<evidence type="ECO:0000256" key="2">
    <source>
        <dbReference type="ARBA" id="ARBA00022614"/>
    </source>
</evidence>
<dbReference type="Pfam" id="PF12799">
    <property type="entry name" value="LRR_4"/>
    <property type="match status" value="1"/>
</dbReference>
<sequence>MVAEKCQKISVSLIARRNIIKTVGRSSDDMATQLLELSHVRLDREKISEIDNLDCLGPVTHLYLQKNQITRIENLEVLPKLKFLTLADNKITKVENLKILTKLQFLDLSDNLVKDFDEGEFPASLIILNLKGNPCTHLVDYKKKLFVALPLLKQLNGQDITREERLQAGCAAVESDSDEESDDQEEEEEKNISVESKQGSLHQHCNDILVRAKIRTLKEEQEHKKRMEELENIRKLHSQELSSKTSSRH</sequence>
<evidence type="ECO:0000313" key="8">
    <source>
        <dbReference type="Proteomes" id="UP001159405"/>
    </source>
</evidence>
<evidence type="ECO:0000256" key="4">
    <source>
        <dbReference type="ARBA" id="ARBA00023069"/>
    </source>
</evidence>
<gene>
    <name evidence="7" type="ORF">PLOB_00041241</name>
</gene>